<keyword evidence="2" id="KW-0255">Endonuclease</keyword>
<dbReference type="AlphaFoldDB" id="A0A4Y8ML11"/>
<proteinExistence type="predicted"/>
<protein>
    <submittedName>
        <fullName evidence="2">HNH endonuclease</fullName>
    </submittedName>
</protein>
<dbReference type="Proteomes" id="UP000297385">
    <property type="component" value="Unassembled WGS sequence"/>
</dbReference>
<dbReference type="Pfam" id="PF13391">
    <property type="entry name" value="HNH_2"/>
    <property type="match status" value="1"/>
</dbReference>
<dbReference type="EMBL" id="SNVI01000004">
    <property type="protein sequence ID" value="TFE38147.1"/>
    <property type="molecule type" value="Genomic_DNA"/>
</dbReference>
<dbReference type="InterPro" id="IPR003615">
    <property type="entry name" value="HNH_nuc"/>
</dbReference>
<evidence type="ECO:0000313" key="2">
    <source>
        <dbReference type="EMBL" id="TFE38147.1"/>
    </source>
</evidence>
<keyword evidence="2" id="KW-0540">Nuclease</keyword>
<keyword evidence="2" id="KW-0378">Hydrolase</keyword>
<accession>A0A4Y8ML11</accession>
<dbReference type="GO" id="GO:0004519">
    <property type="term" value="F:endonuclease activity"/>
    <property type="evidence" value="ECO:0007669"/>
    <property type="project" value="UniProtKB-KW"/>
</dbReference>
<evidence type="ECO:0000259" key="1">
    <source>
        <dbReference type="Pfam" id="PF13391"/>
    </source>
</evidence>
<feature type="domain" description="HNH nuclease" evidence="1">
    <location>
        <begin position="189"/>
        <end position="239"/>
    </location>
</feature>
<evidence type="ECO:0000313" key="3">
    <source>
        <dbReference type="Proteomes" id="UP000297385"/>
    </source>
</evidence>
<reference evidence="2 3" key="1">
    <citation type="submission" date="2019-03" db="EMBL/GenBank/DDBJ databases">
        <title>Complete Genome Sequence of Paraburkholderia dipogonis ICMP 19430T, a Nitrogen-fixing Symbiont of the South African Invasive Legume Dipogon lignosus in New Zealand.</title>
        <authorList>
            <person name="De Meyer S.E."/>
        </authorList>
    </citation>
    <scope>NUCLEOTIDE SEQUENCE [LARGE SCALE GENOMIC DNA]</scope>
    <source>
        <strain evidence="2 3">ICMP 19430</strain>
    </source>
</reference>
<name>A0A4Y8ML11_9BURK</name>
<organism evidence="2 3">
    <name type="scientific">Paraburkholderia dipogonis</name>
    <dbReference type="NCBI Taxonomy" id="1211383"/>
    <lineage>
        <taxon>Bacteria</taxon>
        <taxon>Pseudomonadati</taxon>
        <taxon>Pseudomonadota</taxon>
        <taxon>Betaproteobacteria</taxon>
        <taxon>Burkholderiales</taxon>
        <taxon>Burkholderiaceae</taxon>
        <taxon>Paraburkholderia</taxon>
    </lineage>
</organism>
<comment type="caution">
    <text evidence="2">The sequence shown here is derived from an EMBL/GenBank/DDBJ whole genome shotgun (WGS) entry which is preliminary data.</text>
</comment>
<sequence>MDVITTTADELFATLISLGAPVVITKNKHPDSERNYRPRARRPGDMLDGYWVGGPMGVSPGEGFAIHFVERHSRLWLGDYLGVKEREEGSGVYSLIVGNVQCFEITDLNFEDQRQQGLKGILKQNGAVTYSYFDPADLLLDLRSRVIHRYVDTHIDRRDGPAYRTAEIKQRLQQKAFRKAVFDHHRARCVVTGCDVSELLEAAHLNDRCWENGDNGALDGIPLRVDLHRAYDAGLITLDSQHRIVELDERLREVYGQYLRSSDRLPNEAAP</sequence>
<gene>
    <name evidence="2" type="ORF">E2553_37855</name>
</gene>